<gene>
    <name evidence="6" type="primary">lgrB_1</name>
    <name evidence="6" type="ORF">CLPUN_43780</name>
</gene>
<evidence type="ECO:0000256" key="4">
    <source>
        <dbReference type="ARBA" id="ARBA00023194"/>
    </source>
</evidence>
<keyword evidence="3" id="KW-0597">Phosphoprotein</keyword>
<dbReference type="Pfam" id="PF00668">
    <property type="entry name" value="Condensation"/>
    <property type="match status" value="2"/>
</dbReference>
<dbReference type="SUPFAM" id="SSF47336">
    <property type="entry name" value="ACP-like"/>
    <property type="match status" value="1"/>
</dbReference>
<dbReference type="OrthoDB" id="51171at2"/>
<dbReference type="GO" id="GO:0044550">
    <property type="term" value="P:secondary metabolite biosynthetic process"/>
    <property type="evidence" value="ECO:0007669"/>
    <property type="project" value="TreeGrafter"/>
</dbReference>
<dbReference type="InterPro" id="IPR042099">
    <property type="entry name" value="ANL_N_sf"/>
</dbReference>
<dbReference type="Pfam" id="PF00501">
    <property type="entry name" value="AMP-binding"/>
    <property type="match status" value="1"/>
</dbReference>
<feature type="domain" description="Carrier" evidence="5">
    <location>
        <begin position="987"/>
        <end position="1062"/>
    </location>
</feature>
<dbReference type="SMART" id="SM00823">
    <property type="entry name" value="PKS_PP"/>
    <property type="match status" value="1"/>
</dbReference>
<dbReference type="NCBIfam" id="TIGR01733">
    <property type="entry name" value="AA-adenyl-dom"/>
    <property type="match status" value="1"/>
</dbReference>
<dbReference type="InterPro" id="IPR000873">
    <property type="entry name" value="AMP-dep_synth/lig_dom"/>
</dbReference>
<dbReference type="InterPro" id="IPR001242">
    <property type="entry name" value="Condensation_dom"/>
</dbReference>
<dbReference type="InterPro" id="IPR045851">
    <property type="entry name" value="AMP-bd_C_sf"/>
</dbReference>
<accession>A0A1S8T7M7</accession>
<comment type="cofactor">
    <cofactor evidence="1">
        <name>pantetheine 4'-phosphate</name>
        <dbReference type="ChEBI" id="CHEBI:47942"/>
    </cofactor>
</comment>
<dbReference type="GO" id="GO:0008610">
    <property type="term" value="P:lipid biosynthetic process"/>
    <property type="evidence" value="ECO:0007669"/>
    <property type="project" value="UniProtKB-ARBA"/>
</dbReference>
<dbReference type="GO" id="GO:0005737">
    <property type="term" value="C:cytoplasm"/>
    <property type="evidence" value="ECO:0007669"/>
    <property type="project" value="TreeGrafter"/>
</dbReference>
<dbReference type="STRING" id="29367.CLPUN_43780"/>
<dbReference type="InterPro" id="IPR010071">
    <property type="entry name" value="AA_adenyl_dom"/>
</dbReference>
<proteinExistence type="predicted"/>
<organism evidence="6 7">
    <name type="scientific">Clostridium puniceum</name>
    <dbReference type="NCBI Taxonomy" id="29367"/>
    <lineage>
        <taxon>Bacteria</taxon>
        <taxon>Bacillati</taxon>
        <taxon>Bacillota</taxon>
        <taxon>Clostridia</taxon>
        <taxon>Eubacteriales</taxon>
        <taxon>Clostridiaceae</taxon>
        <taxon>Clostridium</taxon>
    </lineage>
</organism>
<comment type="caution">
    <text evidence="6">The sequence shown here is derived from an EMBL/GenBank/DDBJ whole genome shotgun (WGS) entry which is preliminary data.</text>
</comment>
<evidence type="ECO:0000313" key="7">
    <source>
        <dbReference type="Proteomes" id="UP000190890"/>
    </source>
</evidence>
<dbReference type="Pfam" id="PF00550">
    <property type="entry name" value="PP-binding"/>
    <property type="match status" value="1"/>
</dbReference>
<dbReference type="RefSeq" id="WP_158078817.1">
    <property type="nucleotide sequence ID" value="NZ_LZZM01000212.1"/>
</dbReference>
<evidence type="ECO:0000256" key="2">
    <source>
        <dbReference type="ARBA" id="ARBA00022450"/>
    </source>
</evidence>
<dbReference type="Gene3D" id="3.30.300.30">
    <property type="match status" value="1"/>
</dbReference>
<dbReference type="Gene3D" id="3.30.559.10">
    <property type="entry name" value="Chloramphenicol acetyltransferase-like domain"/>
    <property type="match status" value="2"/>
</dbReference>
<keyword evidence="7" id="KW-1185">Reference proteome</keyword>
<dbReference type="Gene3D" id="3.40.50.12780">
    <property type="entry name" value="N-terminal domain of ligase-like"/>
    <property type="match status" value="1"/>
</dbReference>
<dbReference type="PANTHER" id="PTHR45527">
    <property type="entry name" value="NONRIBOSOMAL PEPTIDE SYNTHETASE"/>
    <property type="match status" value="1"/>
</dbReference>
<evidence type="ECO:0000259" key="5">
    <source>
        <dbReference type="PROSITE" id="PS50075"/>
    </source>
</evidence>
<dbReference type="InterPro" id="IPR009081">
    <property type="entry name" value="PP-bd_ACP"/>
</dbReference>
<dbReference type="Gene3D" id="1.10.1200.10">
    <property type="entry name" value="ACP-like"/>
    <property type="match status" value="1"/>
</dbReference>
<dbReference type="GO" id="GO:0031177">
    <property type="term" value="F:phosphopantetheine binding"/>
    <property type="evidence" value="ECO:0007669"/>
    <property type="project" value="InterPro"/>
</dbReference>
<evidence type="ECO:0000256" key="1">
    <source>
        <dbReference type="ARBA" id="ARBA00001957"/>
    </source>
</evidence>
<name>A0A1S8T7M7_9CLOT</name>
<dbReference type="CDD" id="cd05930">
    <property type="entry name" value="A_NRPS"/>
    <property type="match status" value="1"/>
</dbReference>
<keyword evidence="4" id="KW-0045">Antibiotic biosynthesis</keyword>
<dbReference type="FunFam" id="3.40.50.980:FF:000001">
    <property type="entry name" value="Non-ribosomal peptide synthetase"/>
    <property type="match status" value="1"/>
</dbReference>
<dbReference type="InterPro" id="IPR006162">
    <property type="entry name" value="Ppantetheine_attach_site"/>
</dbReference>
<dbReference type="Proteomes" id="UP000190890">
    <property type="component" value="Unassembled WGS sequence"/>
</dbReference>
<dbReference type="GO" id="GO:0003824">
    <property type="term" value="F:catalytic activity"/>
    <property type="evidence" value="ECO:0007669"/>
    <property type="project" value="InterPro"/>
</dbReference>
<dbReference type="GO" id="GO:0017000">
    <property type="term" value="P:antibiotic biosynthetic process"/>
    <property type="evidence" value="ECO:0007669"/>
    <property type="project" value="UniProtKB-KW"/>
</dbReference>
<dbReference type="PROSITE" id="PS50075">
    <property type="entry name" value="CARRIER"/>
    <property type="match status" value="1"/>
</dbReference>
<protein>
    <submittedName>
        <fullName evidence="6">Linear gramicidin synthase subunit B</fullName>
    </submittedName>
</protein>
<dbReference type="FunFam" id="1.10.1200.10:FF:000005">
    <property type="entry name" value="Nonribosomal peptide synthetase 1"/>
    <property type="match status" value="1"/>
</dbReference>
<dbReference type="GO" id="GO:0043041">
    <property type="term" value="P:amino acid activation for nonribosomal peptide biosynthetic process"/>
    <property type="evidence" value="ECO:0007669"/>
    <property type="project" value="TreeGrafter"/>
</dbReference>
<evidence type="ECO:0000313" key="6">
    <source>
        <dbReference type="EMBL" id="OOM73624.1"/>
    </source>
</evidence>
<dbReference type="PANTHER" id="PTHR45527:SF1">
    <property type="entry name" value="FATTY ACID SYNTHASE"/>
    <property type="match status" value="1"/>
</dbReference>
<dbReference type="InterPro" id="IPR036736">
    <property type="entry name" value="ACP-like_sf"/>
</dbReference>
<dbReference type="InterPro" id="IPR020806">
    <property type="entry name" value="PKS_PP-bd"/>
</dbReference>
<keyword evidence="2" id="KW-0596">Phosphopantetheine</keyword>
<dbReference type="InterPro" id="IPR023213">
    <property type="entry name" value="CAT-like_dom_sf"/>
</dbReference>
<dbReference type="EMBL" id="LZZM01000212">
    <property type="protein sequence ID" value="OOM73624.1"/>
    <property type="molecule type" value="Genomic_DNA"/>
</dbReference>
<sequence length="1529" mass="176982">MKNSYQKPGDQMEEDMLYPLSFEQNQLLNLGKGEIDNPCHIVQAIISIEGNVNIDLIKKSWTYIVKTHDSFRINFIKNNGKIYQEFVEIEGIDFEVIDLTKLEKLQQEEYIKNEVSQEINKSFKLDEDLLFRIKALKVLEKEYKFIFTANEIIIDEHSLYVIANELKKYYLTLSKNKNMNFNCQYSFREHSICQNNSIASGNLNIQKKYWENMLSEDLPVFDICTDKKREMSIAYKGDFQSVLLDCEVSNKLKKLAIENKTSLSMILLTAFRILLYDYTEQEDIIIGLSYINQNTTTTKDFIGCLTNILPLRIRNSKDYTFSELLNYTKKVWDESYSNSSYPLFHIQKGIKENCNDNIFQVILKTDFKHADRLYDTNKDDDIHISCTILKTGFTKYPLTLYAKEEDEQIYLELSYLVDLFDKSFIQRLIKNYEILINSILKDSNMKISELDYLSFEEKDMLVNSLNNTYRNYNYDLSVSQLFEKIVEEFPKKVAYIYKNNTINYIELNARANKLANYLKKKDVKQDDYVAICVDKSFEMVVSILAIIKLGAAYVPLDPEHPISRLEEIIKDTNVKHLLVKSDTDKFETFNGVKVLIDKEKNLISHESEDNVNLKFEKDNTINIIYTSSSTGKAKGVKIGNRAVLNRLNWMWQEYPFSHNDVVSFHKSYCLVAAIWECFGGLLKGTPTLLLERKDVLNPVILWRKLVENKVSYFLSNPALIRGILKQGKLHPGEWNSLKIATTSAEPISVNLIEEWYEVFTNVPLLNLYGASECSSNALVYDTRFMSSDHNRVPIGRGLSNTKIFILNKDEKLVPYGAVGELCISGDCVAQGYLNLDELNREKFIKKPSLGIDNEVLYKTGDLARYMEDGNVELIGRKDNQVKIRGFKIEIENIELTLQRYEGIGRCAVKVFENENGDKSMIAYIESKDVIPVSKVRQFLLKYLPDYMLPVGYVFLDKMPLTPTGKVNRKNLKEPIIDEVAVYNDFVPPNTVIEKFLANIWSELLGRQKVGIQDDFFELGGHSLIAMELASGIYNRFNVEISVSKIFEHSTISMLSKDLEVLVSGKSLENKENIKKKIIQRDTSLTLGQYLCFSLGEHMVEPEYFNIVRVCEVGGDFDSNKLKQVLRYLWKMHDSLRARFIKQTDVWHQIIDEPNDQIPFKEFKFENISINEERDIIKEYNEKLQHCFDISKGPLGLVAYLNFGSNRPGRVLIILHHLISDGYSMVIFMKNLERGYKQLAEGKQINLIKERTTLREWCEILDEYSSSKKQLNEIEYWSSLPWDQVAKLSADYPENENEGSIRSMEEVVVGLDIEETKILSRQIQIKLNIEATNVLIFALTKAISEATKKRWVELNVVSHGRDIVQSEQQLNLANTIGFFAYARSLVLKQTSHNDLLHELKLFNEQINNVPNNGYGYNILSTFAHKDKIKKIPFVMSGIMLNYRGEFNEISNEKSVFKITNEFPHLSFNPESKIFRPNRMLIMIDGAVSSKHLVLSWKYSNKLLKRESIETLANRTIDILKEVISITTDLY</sequence>
<dbReference type="PROSITE" id="PS00012">
    <property type="entry name" value="PHOSPHOPANTETHEINE"/>
    <property type="match status" value="1"/>
</dbReference>
<dbReference type="Gene3D" id="3.30.559.30">
    <property type="entry name" value="Nonribosomal peptide synthetase, condensation domain"/>
    <property type="match status" value="2"/>
</dbReference>
<dbReference type="SUPFAM" id="SSF52777">
    <property type="entry name" value="CoA-dependent acyltransferases"/>
    <property type="match status" value="4"/>
</dbReference>
<reference evidence="6 7" key="1">
    <citation type="submission" date="2016-05" db="EMBL/GenBank/DDBJ databases">
        <title>Microbial solvent formation.</title>
        <authorList>
            <person name="Poehlein A."/>
            <person name="Montoya Solano J.D."/>
            <person name="Flitsch S."/>
            <person name="Krabben P."/>
            <person name="Duerre P."/>
            <person name="Daniel R."/>
        </authorList>
    </citation>
    <scope>NUCLEOTIDE SEQUENCE [LARGE SCALE GENOMIC DNA]</scope>
    <source>
        <strain evidence="6 7">DSM 2619</strain>
    </source>
</reference>
<dbReference type="SUPFAM" id="SSF56801">
    <property type="entry name" value="Acetyl-CoA synthetase-like"/>
    <property type="match status" value="1"/>
</dbReference>
<evidence type="ECO:0000256" key="3">
    <source>
        <dbReference type="ARBA" id="ARBA00022553"/>
    </source>
</evidence>